<proteinExistence type="predicted"/>
<evidence type="ECO:0008006" key="3">
    <source>
        <dbReference type="Google" id="ProtNLM"/>
    </source>
</evidence>
<evidence type="ECO:0000313" key="2">
    <source>
        <dbReference type="EMBL" id="XDQ67083.1"/>
    </source>
</evidence>
<dbReference type="RefSeq" id="WP_330308792.1">
    <property type="nucleotide sequence ID" value="NZ_CP163440.1"/>
</dbReference>
<feature type="region of interest" description="Disordered" evidence="1">
    <location>
        <begin position="89"/>
        <end position="108"/>
    </location>
</feature>
<gene>
    <name evidence="2" type="ORF">AB5J50_43025</name>
</gene>
<feature type="compositionally biased region" description="Gly residues" evidence="1">
    <location>
        <begin position="95"/>
        <end position="108"/>
    </location>
</feature>
<dbReference type="AlphaFoldDB" id="A0AB39SKP5"/>
<evidence type="ECO:0000256" key="1">
    <source>
        <dbReference type="SAM" id="MobiDB-lite"/>
    </source>
</evidence>
<dbReference type="EMBL" id="CP163440">
    <property type="protein sequence ID" value="XDQ67083.1"/>
    <property type="molecule type" value="Genomic_DNA"/>
</dbReference>
<sequence>MSDSDLVVDDTLLVKTAKSLKKIQYEFEHTEEHQNDLKGVWGSGDIAGAMDDFADNWDYHRKQLLESVKSVGELAEKCHQAFRDLDQKLAKSTQGKGGKGGTGNGGGK</sequence>
<name>A0AB39SKP5_9ACTN</name>
<reference evidence="2" key="1">
    <citation type="submission" date="2024-07" db="EMBL/GenBank/DDBJ databases">
        <authorList>
            <person name="Yu S.T."/>
        </authorList>
    </citation>
    <scope>NUCLEOTIDE SEQUENCE</scope>
    <source>
        <strain evidence="2">R35</strain>
    </source>
</reference>
<accession>A0AB39SKP5</accession>
<organism evidence="2">
    <name type="scientific">Streptomyces sp. R35</name>
    <dbReference type="NCBI Taxonomy" id="3238630"/>
    <lineage>
        <taxon>Bacteria</taxon>
        <taxon>Bacillati</taxon>
        <taxon>Actinomycetota</taxon>
        <taxon>Actinomycetes</taxon>
        <taxon>Kitasatosporales</taxon>
        <taxon>Streptomycetaceae</taxon>
        <taxon>Streptomyces</taxon>
    </lineage>
</organism>
<protein>
    <recommendedName>
        <fullName evidence="3">WXG100 family type VII secretion target</fullName>
    </recommendedName>
</protein>